<accession>A0ABU5THU8</accession>
<protein>
    <submittedName>
        <fullName evidence="2">Uma2 family endonuclease</fullName>
    </submittedName>
</protein>
<dbReference type="GO" id="GO:0004519">
    <property type="term" value="F:endonuclease activity"/>
    <property type="evidence" value="ECO:0007669"/>
    <property type="project" value="UniProtKB-KW"/>
</dbReference>
<keyword evidence="2" id="KW-0540">Nuclease</keyword>
<dbReference type="RefSeq" id="WP_323261281.1">
    <property type="nucleotide sequence ID" value="NZ_JAYGIE010000032.1"/>
</dbReference>
<gene>
    <name evidence="2" type="ORF">VB774_08455</name>
</gene>
<evidence type="ECO:0000313" key="2">
    <source>
        <dbReference type="EMBL" id="MEA5477651.1"/>
    </source>
</evidence>
<dbReference type="EMBL" id="JAYGIE010000032">
    <property type="protein sequence ID" value="MEA5477651.1"/>
    <property type="molecule type" value="Genomic_DNA"/>
</dbReference>
<comment type="caution">
    <text evidence="2">The sequence shown here is derived from an EMBL/GenBank/DDBJ whole genome shotgun (WGS) entry which is preliminary data.</text>
</comment>
<proteinExistence type="predicted"/>
<feature type="domain" description="Putative restriction endonuclease" evidence="1">
    <location>
        <begin position="26"/>
        <end position="176"/>
    </location>
</feature>
<keyword evidence="2" id="KW-0255">Endonuclease</keyword>
<dbReference type="Pfam" id="PF05685">
    <property type="entry name" value="Uma2"/>
    <property type="match status" value="1"/>
</dbReference>
<dbReference type="Gene3D" id="3.90.1570.10">
    <property type="entry name" value="tt1808, chain A"/>
    <property type="match status" value="1"/>
</dbReference>
<name>A0ABU5THU8_9CYAN</name>
<keyword evidence="3" id="KW-1185">Reference proteome</keyword>
<evidence type="ECO:0000313" key="3">
    <source>
        <dbReference type="Proteomes" id="UP001301388"/>
    </source>
</evidence>
<dbReference type="InterPro" id="IPR012296">
    <property type="entry name" value="Nuclease_put_TT1808"/>
</dbReference>
<dbReference type="PANTHER" id="PTHR47152:SF1">
    <property type="entry name" value="SLL1186 PROTEIN"/>
    <property type="match status" value="1"/>
</dbReference>
<organism evidence="2 3">
    <name type="scientific">Pseudanabaena galeata UHCC 0370</name>
    <dbReference type="NCBI Taxonomy" id="3110310"/>
    <lineage>
        <taxon>Bacteria</taxon>
        <taxon>Bacillati</taxon>
        <taxon>Cyanobacteriota</taxon>
        <taxon>Cyanophyceae</taxon>
        <taxon>Pseudanabaenales</taxon>
        <taxon>Pseudanabaenaceae</taxon>
        <taxon>Pseudanabaena</taxon>
    </lineage>
</organism>
<sequence>MATLVKVAQIETLQGQTTVLHDIDWHQFEAILEDLGDNRSSRIAYFDGVLEIRMPLPEHERTKVIISNLLVILLEELDWEWESLGSSTFKTKSMKAGIEPDDCFYIKNYAAMIGKKRLDMSIDPPPDIVIEVDLTSNTQISAYEALAVAEIWRYANGRLSIRLLREGKYVESLVSLSFPDFPVIDGISQFLERGAELSISSLRREFRQWVRDRLH</sequence>
<dbReference type="Proteomes" id="UP001301388">
    <property type="component" value="Unassembled WGS sequence"/>
</dbReference>
<dbReference type="PANTHER" id="PTHR47152">
    <property type="entry name" value="SLR2084 PROTEIN-RELATED"/>
    <property type="match status" value="1"/>
</dbReference>
<evidence type="ECO:0000259" key="1">
    <source>
        <dbReference type="Pfam" id="PF05685"/>
    </source>
</evidence>
<reference evidence="2 3" key="1">
    <citation type="submission" date="2023-12" db="EMBL/GenBank/DDBJ databases">
        <title>Baltic Sea Cyanobacteria.</title>
        <authorList>
            <person name="Delbaje E."/>
            <person name="Fewer D.P."/>
            <person name="Shishido T.K."/>
        </authorList>
    </citation>
    <scope>NUCLEOTIDE SEQUENCE [LARGE SCALE GENOMIC DNA]</scope>
    <source>
        <strain evidence="2 3">UHCC 0370</strain>
    </source>
</reference>
<dbReference type="InterPro" id="IPR008538">
    <property type="entry name" value="Uma2"/>
</dbReference>
<keyword evidence="2" id="KW-0378">Hydrolase</keyword>